<feature type="compositionally biased region" description="Polar residues" evidence="1">
    <location>
        <begin position="78"/>
        <end position="92"/>
    </location>
</feature>
<organism evidence="2 3">
    <name type="scientific">Anaeramoeba ignava</name>
    <name type="common">Anaerobic marine amoeba</name>
    <dbReference type="NCBI Taxonomy" id="1746090"/>
    <lineage>
        <taxon>Eukaryota</taxon>
        <taxon>Metamonada</taxon>
        <taxon>Anaeramoebidae</taxon>
        <taxon>Anaeramoeba</taxon>
    </lineage>
</organism>
<accession>A0A9Q0LP52</accession>
<name>A0A9Q0LP52_ANAIG</name>
<comment type="caution">
    <text evidence="2">The sequence shown here is derived from an EMBL/GenBank/DDBJ whole genome shotgun (WGS) entry which is preliminary data.</text>
</comment>
<protein>
    <submittedName>
        <fullName evidence="2">Uncharacterized protein</fullName>
    </submittedName>
</protein>
<evidence type="ECO:0000313" key="3">
    <source>
        <dbReference type="Proteomes" id="UP001149090"/>
    </source>
</evidence>
<proteinExistence type="predicted"/>
<gene>
    <name evidence="2" type="ORF">M0811_06417</name>
</gene>
<dbReference type="OrthoDB" id="10616956at2759"/>
<reference evidence="2" key="1">
    <citation type="submission" date="2022-10" db="EMBL/GenBank/DDBJ databases">
        <title>Novel sulphate-reducing endosymbionts in the free-living metamonad Anaeramoeba.</title>
        <authorList>
            <person name="Jerlstrom-Hultqvist J."/>
            <person name="Cepicka I."/>
            <person name="Gallot-Lavallee L."/>
            <person name="Salas-Leiva D."/>
            <person name="Curtis B.A."/>
            <person name="Zahonova K."/>
            <person name="Pipaliya S."/>
            <person name="Dacks J."/>
            <person name="Roger A.J."/>
        </authorList>
    </citation>
    <scope>NUCLEOTIDE SEQUENCE</scope>
    <source>
        <strain evidence="2">BMAN</strain>
    </source>
</reference>
<evidence type="ECO:0000313" key="2">
    <source>
        <dbReference type="EMBL" id="KAJ5076417.1"/>
    </source>
</evidence>
<evidence type="ECO:0000256" key="1">
    <source>
        <dbReference type="SAM" id="MobiDB-lite"/>
    </source>
</evidence>
<dbReference type="AlphaFoldDB" id="A0A9Q0LP52"/>
<feature type="region of interest" description="Disordered" evidence="1">
    <location>
        <begin position="62"/>
        <end position="92"/>
    </location>
</feature>
<dbReference type="Proteomes" id="UP001149090">
    <property type="component" value="Unassembled WGS sequence"/>
</dbReference>
<sequence>MNNFYKIIKPFYNQSQPEFSFFGFNSKDIQQQQQQQVQSQQIESHANVTNDIDSLEQQVMKETSNVSTKTKDQEKTLTSKTQQENLAQQTTPTSIIPPNILQELDSYYRIDLNEPTESPALNEEEIIQNFLMQPLNMNEKINRKNPSFGVIIYLYIKNNIRTHKKKSNLPSKYQLPQKVNSSFVRKGKCPRELAEWIVRSGYLNEFKDVEKKKKKKRAKRKAEDEN</sequence>
<keyword evidence="3" id="KW-1185">Reference proteome</keyword>
<dbReference type="EMBL" id="JAPDFW010000061">
    <property type="protein sequence ID" value="KAJ5076417.1"/>
    <property type="molecule type" value="Genomic_DNA"/>
</dbReference>